<feature type="domain" description="AHC1-like C2H2 zinc-finger" evidence="2">
    <location>
        <begin position="257"/>
        <end position="348"/>
    </location>
</feature>
<reference evidence="5 6" key="1">
    <citation type="submission" date="2015-10" db="EMBL/GenBank/DDBJ databases">
        <title>Draft genomes sequences of Candida glabrata isolates 1A, 1B, 2A, 2B, 3A and 3B.</title>
        <authorList>
            <person name="Haavelsrud O.E."/>
            <person name="Gaustad P."/>
        </authorList>
    </citation>
    <scope>NUCLEOTIDE SEQUENCE [LARGE SCALE GENOMIC DNA]</scope>
    <source>
        <strain evidence="5">910700640</strain>
    </source>
</reference>
<sequence length="554" mass="62326">MSANYYQVATPKSPHDLLNSEDDQNNHEIRGGEGVLSSTLDNNNSSPSRLNSGLLRSAGDSEDAERLKYEVAKSELLDKLNLQIAMNHKQIENIKKELKKTDGRMTLLNSLHDDEKLKDKIEEYTKAKCEQAKRELEMEKARQSMGYNMDTSSLSYVPGSRPSISAGSSTSGHHYHTRSKSNSHLLEFSNLRPLDSNLPNQTSRLPSKGLQDNTSGKDIIPGGNANFSFTTTFNPTQLYAHHKRNYSSTCLTSNSGVVGKNENNEAIFRRYDGILIIIKCSFCDRSGFTSAQGIVNHCRLKHSKTYNSQPLAVLNNQTLLPEEKQDADVLNEFKKQKVDPAKEYLPSIKNSILNPEKRTPSPKQNNQQKHVTIDSIDPKHTKHLEKLYSGRNNDFKDLIDMVKEAPKDLQVVLDVSSDPDDEDEEDTESNGLDLDIPSAERSEDEKSYTPSNASDQGSSPNSIVTPNEANFPKSPVDEQPRRNLRKRKDMGEDEESEKLFTRRVLRERLRPAEKKARADVIALTELPPEEKRSSHYNLRAKSKLRSSSGSLDLE</sequence>
<feature type="region of interest" description="Disordered" evidence="1">
    <location>
        <begin position="152"/>
        <end position="221"/>
    </location>
</feature>
<feature type="region of interest" description="Disordered" evidence="1">
    <location>
        <begin position="526"/>
        <end position="554"/>
    </location>
</feature>
<dbReference type="Pfam" id="PF25909">
    <property type="entry name" value="zf-C2H2_AHC1"/>
    <property type="match status" value="1"/>
</dbReference>
<dbReference type="VEuPathDB" id="FungiDB:CAGL0E04488g"/>
<dbReference type="GO" id="GO:0140671">
    <property type="term" value="C:ADA complex"/>
    <property type="evidence" value="ECO:0007669"/>
    <property type="project" value="EnsemblFungi"/>
</dbReference>
<accession>A0A0W0CW58</accession>
<dbReference type="OrthoDB" id="5355528at2759"/>
<name>A0A0W0CW58_CANGB</name>
<dbReference type="GO" id="GO:0004402">
    <property type="term" value="F:histone acetyltransferase activity"/>
    <property type="evidence" value="ECO:0007669"/>
    <property type="project" value="EnsemblFungi"/>
</dbReference>
<evidence type="ECO:0000259" key="2">
    <source>
        <dbReference type="Pfam" id="PF25909"/>
    </source>
</evidence>
<feature type="compositionally biased region" description="Polar residues" evidence="1">
    <location>
        <begin position="36"/>
        <end position="51"/>
    </location>
</feature>
<feature type="compositionally biased region" description="Polar residues" evidence="1">
    <location>
        <begin position="448"/>
        <end position="468"/>
    </location>
</feature>
<evidence type="ECO:0000259" key="3">
    <source>
        <dbReference type="Pfam" id="PF25910"/>
    </source>
</evidence>
<feature type="compositionally biased region" description="Polar residues" evidence="1">
    <location>
        <begin position="162"/>
        <end position="172"/>
    </location>
</feature>
<feature type="compositionally biased region" description="Polar residues" evidence="1">
    <location>
        <begin position="545"/>
        <end position="554"/>
    </location>
</feature>
<comment type="caution">
    <text evidence="5">The sequence shown here is derived from an EMBL/GenBank/DDBJ whole genome shotgun (WGS) entry which is preliminary data.</text>
</comment>
<dbReference type="Pfam" id="PF25910">
    <property type="entry name" value="AHC1_N"/>
    <property type="match status" value="1"/>
</dbReference>
<dbReference type="AlphaFoldDB" id="A0A0W0CW58"/>
<dbReference type="Proteomes" id="UP000054886">
    <property type="component" value="Unassembled WGS sequence"/>
</dbReference>
<evidence type="ECO:0000313" key="6">
    <source>
        <dbReference type="Proteomes" id="UP000054886"/>
    </source>
</evidence>
<dbReference type="Pfam" id="PF25911">
    <property type="entry name" value="AHC1_C"/>
    <property type="match status" value="1"/>
</dbReference>
<feature type="region of interest" description="Disordered" evidence="1">
    <location>
        <begin position="1"/>
        <end position="56"/>
    </location>
</feature>
<feature type="compositionally biased region" description="Basic and acidic residues" evidence="1">
    <location>
        <begin position="438"/>
        <end position="447"/>
    </location>
</feature>
<protein>
    <submittedName>
        <fullName evidence="5">Protein AHC1</fullName>
    </submittedName>
</protein>
<dbReference type="VEuPathDB" id="FungiDB:B1J91_E04488g"/>
<dbReference type="InterPro" id="IPR058706">
    <property type="entry name" value="zf-C2H2_AHC1-like"/>
</dbReference>
<feature type="domain" description="AHC1 N-terminal" evidence="3">
    <location>
        <begin position="58"/>
        <end position="137"/>
    </location>
</feature>
<organism evidence="5 6">
    <name type="scientific">Candida glabrata</name>
    <name type="common">Yeast</name>
    <name type="synonym">Torulopsis glabrata</name>
    <dbReference type="NCBI Taxonomy" id="5478"/>
    <lineage>
        <taxon>Eukaryota</taxon>
        <taxon>Fungi</taxon>
        <taxon>Dikarya</taxon>
        <taxon>Ascomycota</taxon>
        <taxon>Saccharomycotina</taxon>
        <taxon>Saccharomycetes</taxon>
        <taxon>Saccharomycetales</taxon>
        <taxon>Saccharomycetaceae</taxon>
        <taxon>Nakaseomyces</taxon>
    </lineage>
</organism>
<evidence type="ECO:0000256" key="1">
    <source>
        <dbReference type="SAM" id="MobiDB-lite"/>
    </source>
</evidence>
<feature type="region of interest" description="Disordered" evidence="1">
    <location>
        <begin position="345"/>
        <end position="378"/>
    </location>
</feature>
<dbReference type="VEuPathDB" id="FungiDB:GWK60_E04169"/>
<dbReference type="InterPro" id="IPR058707">
    <property type="entry name" value="AHC1_N"/>
</dbReference>
<feature type="compositionally biased region" description="Acidic residues" evidence="1">
    <location>
        <begin position="417"/>
        <end position="428"/>
    </location>
</feature>
<proteinExistence type="predicted"/>
<gene>
    <name evidence="5" type="ORF">AO440_001009</name>
</gene>
<dbReference type="EMBL" id="LLZZ01000156">
    <property type="protein sequence ID" value="KTA97820.1"/>
    <property type="molecule type" value="Genomic_DNA"/>
</dbReference>
<feature type="domain" description="AHC1 C-terminal" evidence="4">
    <location>
        <begin position="383"/>
        <end position="409"/>
    </location>
</feature>
<evidence type="ECO:0000313" key="5">
    <source>
        <dbReference type="EMBL" id="KTA97820.1"/>
    </source>
</evidence>
<feature type="compositionally biased region" description="Polar residues" evidence="1">
    <location>
        <begin position="197"/>
        <end position="216"/>
    </location>
</feature>
<evidence type="ECO:0000259" key="4">
    <source>
        <dbReference type="Pfam" id="PF25911"/>
    </source>
</evidence>
<dbReference type="InterPro" id="IPR058708">
    <property type="entry name" value="AHC1_C"/>
</dbReference>
<feature type="compositionally biased region" description="Polar residues" evidence="1">
    <location>
        <begin position="361"/>
        <end position="370"/>
    </location>
</feature>
<dbReference type="VEuPathDB" id="FungiDB:GVI51_E04191"/>
<dbReference type="GO" id="GO:1990414">
    <property type="term" value="P:replication-born double-strand break repair via sister chromatid exchange"/>
    <property type="evidence" value="ECO:0007669"/>
    <property type="project" value="EnsemblFungi"/>
</dbReference>
<feature type="region of interest" description="Disordered" evidence="1">
    <location>
        <begin position="414"/>
        <end position="499"/>
    </location>
</feature>